<accession>A0A382TT10</accession>
<evidence type="ECO:0000313" key="1">
    <source>
        <dbReference type="EMBL" id="SVD24641.1"/>
    </source>
</evidence>
<protein>
    <submittedName>
        <fullName evidence="1">Uncharacterized protein</fullName>
    </submittedName>
</protein>
<dbReference type="EMBL" id="UINC01138597">
    <property type="protein sequence ID" value="SVD24641.1"/>
    <property type="molecule type" value="Genomic_DNA"/>
</dbReference>
<proteinExistence type="predicted"/>
<gene>
    <name evidence="1" type="ORF">METZ01_LOCUS377495</name>
</gene>
<organism evidence="1">
    <name type="scientific">marine metagenome</name>
    <dbReference type="NCBI Taxonomy" id="408172"/>
    <lineage>
        <taxon>unclassified sequences</taxon>
        <taxon>metagenomes</taxon>
        <taxon>ecological metagenomes</taxon>
    </lineage>
</organism>
<dbReference type="InterPro" id="IPR046150">
    <property type="entry name" value="DUF6152"/>
</dbReference>
<dbReference type="Pfam" id="PF19649">
    <property type="entry name" value="DUF6152"/>
    <property type="match status" value="1"/>
</dbReference>
<sequence>TPLTLEGKLEVWEMINPHSWFHIDVEGPDGEVVRWAVEGGSPNQLIRNGVTLNTVPIGTALVVEGYASKDRTNKAVGSNFTLPDGSRLFLGGAAGGARR</sequence>
<dbReference type="AlphaFoldDB" id="A0A382TT10"/>
<name>A0A382TT10_9ZZZZ</name>
<feature type="non-terminal residue" evidence="1">
    <location>
        <position position="1"/>
    </location>
</feature>
<reference evidence="1" key="1">
    <citation type="submission" date="2018-05" db="EMBL/GenBank/DDBJ databases">
        <authorList>
            <person name="Lanie J.A."/>
            <person name="Ng W.-L."/>
            <person name="Kazmierczak K.M."/>
            <person name="Andrzejewski T.M."/>
            <person name="Davidsen T.M."/>
            <person name="Wayne K.J."/>
            <person name="Tettelin H."/>
            <person name="Glass J.I."/>
            <person name="Rusch D."/>
            <person name="Podicherti R."/>
            <person name="Tsui H.-C.T."/>
            <person name="Winkler M.E."/>
        </authorList>
    </citation>
    <scope>NUCLEOTIDE SEQUENCE</scope>
</reference>